<dbReference type="EMBL" id="CACRXK020004013">
    <property type="protein sequence ID" value="CAB4001140.1"/>
    <property type="molecule type" value="Genomic_DNA"/>
</dbReference>
<name>A0A6S7HDL5_PARCT</name>
<organism evidence="1 2">
    <name type="scientific">Paramuricea clavata</name>
    <name type="common">Red gorgonian</name>
    <name type="synonym">Violescent sea-whip</name>
    <dbReference type="NCBI Taxonomy" id="317549"/>
    <lineage>
        <taxon>Eukaryota</taxon>
        <taxon>Metazoa</taxon>
        <taxon>Cnidaria</taxon>
        <taxon>Anthozoa</taxon>
        <taxon>Octocorallia</taxon>
        <taxon>Malacalcyonacea</taxon>
        <taxon>Plexauridae</taxon>
        <taxon>Paramuricea</taxon>
    </lineage>
</organism>
<accession>A0A6S7HDL5</accession>
<comment type="caution">
    <text evidence="1">The sequence shown here is derived from an EMBL/GenBank/DDBJ whole genome shotgun (WGS) entry which is preliminary data.</text>
</comment>
<protein>
    <submittedName>
        <fullName evidence="1">Uncharacterized protein</fullName>
    </submittedName>
</protein>
<keyword evidence="2" id="KW-1185">Reference proteome</keyword>
<sequence>MEDSVIREISVSDVIEDSTNCSRVDNPVVSDSHPITVEKNSETGNMAVCKTKLGKAVVFVLGQSTEVLQFDKARQQHKQSPSDKFFFAKFMNLVAVMEVRVVKQTKICQELGQWEKEFFLKHNSRVAIQKDIEACPQDKLLRDKLKYAKAILITNKE</sequence>
<reference evidence="1" key="1">
    <citation type="submission" date="2020-04" db="EMBL/GenBank/DDBJ databases">
        <authorList>
            <person name="Alioto T."/>
            <person name="Alioto T."/>
            <person name="Gomez Garrido J."/>
        </authorList>
    </citation>
    <scope>NUCLEOTIDE SEQUENCE</scope>
    <source>
        <strain evidence="1">A484AB</strain>
    </source>
</reference>
<evidence type="ECO:0000313" key="1">
    <source>
        <dbReference type="EMBL" id="CAB4001140.1"/>
    </source>
</evidence>
<gene>
    <name evidence="1" type="ORF">PACLA_8A000254</name>
</gene>
<evidence type="ECO:0000313" key="2">
    <source>
        <dbReference type="Proteomes" id="UP001152795"/>
    </source>
</evidence>
<proteinExistence type="predicted"/>
<dbReference type="AlphaFoldDB" id="A0A6S7HDL5"/>
<dbReference type="Proteomes" id="UP001152795">
    <property type="component" value="Unassembled WGS sequence"/>
</dbReference>